<evidence type="ECO:0000313" key="2">
    <source>
        <dbReference type="EMBL" id="MEJ6498476.1"/>
    </source>
</evidence>
<dbReference type="InterPro" id="IPR027463">
    <property type="entry name" value="AcrB_DN_DC_subdom"/>
</dbReference>
<dbReference type="Gene3D" id="3.30.70.1430">
    <property type="entry name" value="Multidrug efflux transporter AcrB pore domain"/>
    <property type="match status" value="2"/>
</dbReference>
<accession>A0ABU8SZJ6</accession>
<evidence type="ECO:0000313" key="3">
    <source>
        <dbReference type="Proteomes" id="UP001377972"/>
    </source>
</evidence>
<feature type="transmembrane region" description="Helical" evidence="1">
    <location>
        <begin position="863"/>
        <end position="882"/>
    </location>
</feature>
<evidence type="ECO:0000256" key="1">
    <source>
        <dbReference type="SAM" id="Phobius"/>
    </source>
</evidence>
<feature type="transmembrane region" description="Helical" evidence="1">
    <location>
        <begin position="915"/>
        <end position="940"/>
    </location>
</feature>
<dbReference type="PRINTS" id="PR00702">
    <property type="entry name" value="ACRIFLAVINRP"/>
</dbReference>
<dbReference type="PANTHER" id="PTHR32063:SF33">
    <property type="entry name" value="RND SUPERFAMILY EFFLUX PUMP PERMEASE COMPONENT"/>
    <property type="match status" value="1"/>
</dbReference>
<protein>
    <submittedName>
        <fullName evidence="2">Efflux RND transporter permease subunit</fullName>
    </submittedName>
</protein>
<gene>
    <name evidence="2" type="ORF">PQI24_20825</name>
</gene>
<feature type="transmembrane region" description="Helical" evidence="1">
    <location>
        <begin position="961"/>
        <end position="980"/>
    </location>
</feature>
<feature type="transmembrane region" description="Helical" evidence="1">
    <location>
        <begin position="452"/>
        <end position="476"/>
    </location>
</feature>
<organism evidence="2 3">
    <name type="scientific">Pseudoalteromonas lipolytica</name>
    <dbReference type="NCBI Taxonomy" id="570156"/>
    <lineage>
        <taxon>Bacteria</taxon>
        <taxon>Pseudomonadati</taxon>
        <taxon>Pseudomonadota</taxon>
        <taxon>Gammaproteobacteria</taxon>
        <taxon>Alteromonadales</taxon>
        <taxon>Pseudoalteromonadaceae</taxon>
        <taxon>Pseudoalteromonas</taxon>
    </lineage>
</organism>
<name>A0ABU8SZJ6_9GAMM</name>
<dbReference type="Gene3D" id="1.20.1640.10">
    <property type="entry name" value="Multidrug efflux transporter AcrB transmembrane domain"/>
    <property type="match status" value="2"/>
</dbReference>
<feature type="transmembrane region" description="Helical" evidence="1">
    <location>
        <begin position="992"/>
        <end position="1017"/>
    </location>
</feature>
<keyword evidence="1" id="KW-1133">Transmembrane helix</keyword>
<sequence>MIAWFTKNHVAANLLLISILLAGLFSVSTQIPLEVFPSFEADRISVSVTLRGSTPEDVEKGVAIRIEEAVQDLEGVKRITSRSSEGSASVSIEVDTGYDPRELLADIKSRVDAINTFPVDAEKPVVALAQRTREVIAVTVSSEYGEKETLEYAEHVRDDLLRLPEITQVELSGVRDYEIAIEVSQDTLRQYDLRLSDISSAISNSSTDVSAGNLKTEGGDVLIRSKGQAYRKDEFAQVVVKYQADGTIIRLGDIARITDDFEETPVRTRFNGKQAAFIDVYRIGPQSAIEVADAVKNYITEHQSQLPEGFELSFWDDDSEIVKSRIATLTTNAIQGGILVLALLTLFLRPAIAFWVFIGIPVSFMGAFLAMPIFGITLNVMSLFGFILVLGIVVDDAIVTGENVYTHLKTAESGEQAAIRGTQEVATPVTFGVLTTVAAFLPLAFIEGNRGALFAQIPVVVIPVLLFSLIESKFVLPAHLKYLKLRSEKSNPSKLQQFQQRFADGFEHAIMKYYQPLLNVALKNKLATVSLFVGIFFIILTLITSGWTKFIFFPRIPSETVRAELTFPAGTPFEVTNKYIIDMSDKAKELQDKYRDEDGQSVILNILATTGGRGGSSNTGSVRFEITPAEKRESDIGSRELASEWRDLIGIIPGAESVTFRAEFGRSSDPIDVQLSGSSIDTLEAVAEKVKERLATYPTVYEIADSMSDGKDELQIELTEQGLALGLNRVDVSQQVRNSFFGAQVQRIQRGRDDVRVMVRLPIEERRSVADLTDILIKTPTGGTVPLSHVATLVPGQSPSSIYRIDRYRTLNVTADVEKSNTNMTVLQADLKTYLDELMVQYPGVDYSLEGEAKEQRESFGSLAWGLVFVFFIIYALLAIPFKSYLQPLIVMSVIPFGMIGAVMGHWVMGMELTIMSLLGMLALIGVVVNDSLVLVDFINKKREEGGDLLETVKLAGAARFRPVMLTSLTTFIGLMPLLFEKATQAQFLIPMAVSLGFGIIFATLITLLLVPVNYLLMERFQGFFK</sequence>
<keyword evidence="1" id="KW-0472">Membrane</keyword>
<feature type="transmembrane region" description="Helical" evidence="1">
    <location>
        <begin position="526"/>
        <end position="547"/>
    </location>
</feature>
<dbReference type="EMBL" id="JAQPZS010000032">
    <property type="protein sequence ID" value="MEJ6498476.1"/>
    <property type="molecule type" value="Genomic_DNA"/>
</dbReference>
<feature type="transmembrane region" description="Helical" evidence="1">
    <location>
        <begin position="326"/>
        <end position="347"/>
    </location>
</feature>
<dbReference type="RefSeq" id="WP_339982897.1">
    <property type="nucleotide sequence ID" value="NZ_JAQPZS010000032.1"/>
</dbReference>
<proteinExistence type="predicted"/>
<keyword evidence="3" id="KW-1185">Reference proteome</keyword>
<reference evidence="2 3" key="1">
    <citation type="submission" date="2023-01" db="EMBL/GenBank/DDBJ databases">
        <title>Trichodesmium-associated heterotrophic epibiont bacteria.</title>
        <authorList>
            <person name="Cleveland C.S."/>
            <person name="Webb E.A."/>
        </authorList>
    </citation>
    <scope>NUCLEOTIDE SEQUENCE [LARGE SCALE GENOMIC DNA]</scope>
    <source>
        <strain evidence="2 3">USCH2</strain>
    </source>
</reference>
<dbReference type="SUPFAM" id="SSF82866">
    <property type="entry name" value="Multidrug efflux transporter AcrB transmembrane domain"/>
    <property type="match status" value="2"/>
</dbReference>
<dbReference type="Gene3D" id="3.30.70.1320">
    <property type="entry name" value="Multidrug efflux transporter AcrB pore domain like"/>
    <property type="match status" value="1"/>
</dbReference>
<keyword evidence="1" id="KW-0812">Transmembrane</keyword>
<dbReference type="Pfam" id="PF00873">
    <property type="entry name" value="ACR_tran"/>
    <property type="match status" value="1"/>
</dbReference>
<comment type="caution">
    <text evidence="2">The sequence shown here is derived from an EMBL/GenBank/DDBJ whole genome shotgun (WGS) entry which is preliminary data.</text>
</comment>
<dbReference type="Gene3D" id="3.30.2090.10">
    <property type="entry name" value="Multidrug efflux transporter AcrB TolC docking domain, DN and DC subdomains"/>
    <property type="match status" value="2"/>
</dbReference>
<dbReference type="Proteomes" id="UP001377972">
    <property type="component" value="Unassembled WGS sequence"/>
</dbReference>
<feature type="transmembrane region" description="Helical" evidence="1">
    <location>
        <begin position="425"/>
        <end position="446"/>
    </location>
</feature>
<dbReference type="SUPFAM" id="SSF82693">
    <property type="entry name" value="Multidrug efflux transporter AcrB pore domain, PN1, PN2, PC1 and PC2 subdomains"/>
    <property type="match status" value="2"/>
</dbReference>
<dbReference type="PANTHER" id="PTHR32063">
    <property type="match status" value="1"/>
</dbReference>
<feature type="transmembrane region" description="Helical" evidence="1">
    <location>
        <begin position="889"/>
        <end position="909"/>
    </location>
</feature>
<dbReference type="SUPFAM" id="SSF82714">
    <property type="entry name" value="Multidrug efflux transporter AcrB TolC docking domain, DN and DC subdomains"/>
    <property type="match status" value="2"/>
</dbReference>
<dbReference type="Gene3D" id="3.30.70.1440">
    <property type="entry name" value="Multidrug efflux transporter AcrB pore domain"/>
    <property type="match status" value="1"/>
</dbReference>
<dbReference type="InterPro" id="IPR001036">
    <property type="entry name" value="Acrflvin-R"/>
</dbReference>